<protein>
    <recommendedName>
        <fullName evidence="1">Fungal-type protein kinase domain-containing protein</fullName>
    </recommendedName>
</protein>
<reference evidence="2 3" key="1">
    <citation type="journal article" date="2010" name="Nat. Biotechnol.">
        <title>Genome sequence of the model mushroom Schizophyllum commune.</title>
        <authorList>
            <person name="Ohm R.A."/>
            <person name="de Jong J.F."/>
            <person name="Lugones L.G."/>
            <person name="Aerts A."/>
            <person name="Kothe E."/>
            <person name="Stajich J.E."/>
            <person name="de Vries R.P."/>
            <person name="Record E."/>
            <person name="Levasseur A."/>
            <person name="Baker S.E."/>
            <person name="Bartholomew K.A."/>
            <person name="Coutinho P.M."/>
            <person name="Erdmann S."/>
            <person name="Fowler T.J."/>
            <person name="Gathman A.C."/>
            <person name="Lombard V."/>
            <person name="Henrissat B."/>
            <person name="Knabe N."/>
            <person name="Kuees U."/>
            <person name="Lilly W.W."/>
            <person name="Lindquist E."/>
            <person name="Lucas S."/>
            <person name="Magnuson J.K."/>
            <person name="Piumi F."/>
            <person name="Raudaskoski M."/>
            <person name="Salamov A."/>
            <person name="Schmutz J."/>
            <person name="Schwarze F.W.M.R."/>
            <person name="vanKuyk P.A."/>
            <person name="Horton J.S."/>
            <person name="Grigoriev I.V."/>
            <person name="Woesten H.A.B."/>
        </authorList>
    </citation>
    <scope>NUCLEOTIDE SEQUENCE [LARGE SCALE GENOMIC DNA]</scope>
    <source>
        <strain evidence="3">H4-8 / FGSC 9210</strain>
    </source>
</reference>
<dbReference type="PANTHER" id="PTHR38248">
    <property type="entry name" value="FUNK1 6"/>
    <property type="match status" value="1"/>
</dbReference>
<accession>D8QG13</accession>
<dbReference type="VEuPathDB" id="FungiDB:SCHCODRAFT_02589507"/>
<dbReference type="Proteomes" id="UP000007431">
    <property type="component" value="Unassembled WGS sequence"/>
</dbReference>
<dbReference type="InParanoid" id="D8QG13"/>
<dbReference type="Pfam" id="PF17667">
    <property type="entry name" value="Pkinase_fungal"/>
    <property type="match status" value="1"/>
</dbReference>
<dbReference type="PANTHER" id="PTHR38248:SF2">
    <property type="entry name" value="FUNK1 11"/>
    <property type="match status" value="1"/>
</dbReference>
<organism evidence="3">
    <name type="scientific">Schizophyllum commune (strain H4-8 / FGSC 9210)</name>
    <name type="common">Split gill fungus</name>
    <dbReference type="NCBI Taxonomy" id="578458"/>
    <lineage>
        <taxon>Eukaryota</taxon>
        <taxon>Fungi</taxon>
        <taxon>Dikarya</taxon>
        <taxon>Basidiomycota</taxon>
        <taxon>Agaricomycotina</taxon>
        <taxon>Agaricomycetes</taxon>
        <taxon>Agaricomycetidae</taxon>
        <taxon>Agaricales</taxon>
        <taxon>Schizophyllaceae</taxon>
        <taxon>Schizophyllum</taxon>
    </lineage>
</organism>
<keyword evidence="3" id="KW-1185">Reference proteome</keyword>
<dbReference type="RefSeq" id="XP_003028118.1">
    <property type="nucleotide sequence ID" value="XM_003028072.1"/>
</dbReference>
<evidence type="ECO:0000313" key="2">
    <source>
        <dbReference type="EMBL" id="EFI93215.1"/>
    </source>
</evidence>
<sequence length="288" mass="32648">MSDSYRQTTESNDANFLLGDIAHAGSKRVAPHDAYAPQQDFSSLKTISHKRRRVECPLLLDLVPRTSGYCTPALARFRMLPHPLVKGKEGPSSCFQRELEHRTLVYQATPRLQPLWELGSVSEFSKCYIDILEIHFRAYEHGILRRDMSEETALVHKSDGLAVGCLVDWDLTCAQDNPADGEALRRGTGPFVAIDLQYVGSNGKLQPQHRYYHDLESLFWVLAWALMHFDIPNGRRLDCYCLAGEREHGQKRPSSSRASFTGIAILWGTTFAGFSRLTRTWHSIGLYH</sequence>
<evidence type="ECO:0000313" key="3">
    <source>
        <dbReference type="Proteomes" id="UP000007431"/>
    </source>
</evidence>
<dbReference type="InterPro" id="IPR040976">
    <property type="entry name" value="Pkinase_fungal"/>
</dbReference>
<proteinExistence type="predicted"/>
<feature type="non-terminal residue" evidence="2">
    <location>
        <position position="288"/>
    </location>
</feature>
<dbReference type="KEGG" id="scm:SCHCO_02589507"/>
<dbReference type="OrthoDB" id="5569250at2759"/>
<dbReference type="AlphaFoldDB" id="D8QG13"/>
<feature type="domain" description="Fungal-type protein kinase" evidence="1">
    <location>
        <begin position="56"/>
        <end position="225"/>
    </location>
</feature>
<gene>
    <name evidence="2" type="ORF">SCHCODRAFT_112806</name>
</gene>
<evidence type="ECO:0000259" key="1">
    <source>
        <dbReference type="Pfam" id="PF17667"/>
    </source>
</evidence>
<name>D8QG13_SCHCM</name>
<dbReference type="EMBL" id="GL377311">
    <property type="protein sequence ID" value="EFI93215.1"/>
    <property type="molecule type" value="Genomic_DNA"/>
</dbReference>
<dbReference type="HOGENOM" id="CLU_966941_0_0_1"/>
<dbReference type="GeneID" id="9591889"/>